<evidence type="ECO:0000313" key="4">
    <source>
        <dbReference type="EMBL" id="ESL11987.1"/>
    </source>
</evidence>
<dbReference type="Pfam" id="PF00832">
    <property type="entry name" value="Ribosomal_L39"/>
    <property type="match status" value="1"/>
</dbReference>
<comment type="caution">
    <text evidence="4">The sequence shown here is derived from an EMBL/GenBank/DDBJ whole genome shotgun (WGS) entry which is preliminary data.</text>
</comment>
<organism evidence="4 5">
    <name type="scientific">Trypanosoma rangeli SC58</name>
    <dbReference type="NCBI Taxonomy" id="429131"/>
    <lineage>
        <taxon>Eukaryota</taxon>
        <taxon>Discoba</taxon>
        <taxon>Euglenozoa</taxon>
        <taxon>Kinetoplastea</taxon>
        <taxon>Metakinetoplastina</taxon>
        <taxon>Trypanosomatida</taxon>
        <taxon>Trypanosomatidae</taxon>
        <taxon>Trypanosoma</taxon>
        <taxon>Herpetosoma</taxon>
    </lineage>
</organism>
<keyword evidence="5" id="KW-1185">Reference proteome</keyword>
<evidence type="ECO:0000256" key="2">
    <source>
        <dbReference type="ARBA" id="ARBA00022980"/>
    </source>
</evidence>
<comment type="similarity">
    <text evidence="1">Belongs to the eukaryotic ribosomal protein eL39 family.</text>
</comment>
<dbReference type="PROSITE" id="PS00051">
    <property type="entry name" value="RIBOSOMAL_L39E"/>
    <property type="match status" value="1"/>
</dbReference>
<dbReference type="HAMAP" id="MF_00629">
    <property type="entry name" value="Ribosomal_eL39"/>
    <property type="match status" value="1"/>
</dbReference>
<dbReference type="InterPro" id="IPR020083">
    <property type="entry name" value="Ribosomal_eL39_CS"/>
</dbReference>
<sequence length="51" mass="6519">MGRFKPLAVKKKYAKKLNQNRPVPYWIRLRTGNRIKWNEKRRHWRRTKLHY</sequence>
<reference evidence="4 5" key="1">
    <citation type="submission" date="2013-07" db="EMBL/GenBank/DDBJ databases">
        <authorList>
            <person name="Stoco P.H."/>
            <person name="Wagner G."/>
            <person name="Gerber A."/>
            <person name="Zaha A."/>
            <person name="Thompson C."/>
            <person name="Bartholomeu D.C."/>
            <person name="Luckemeyer D.D."/>
            <person name="Bahia D."/>
            <person name="Loreto E."/>
            <person name="Prestes E.B."/>
            <person name="Lima F.M."/>
            <person name="Rodrigues-Luiz G."/>
            <person name="Vallejo G.A."/>
            <person name="Filho J.F."/>
            <person name="Monteiro K.M."/>
            <person name="Tyler K.M."/>
            <person name="de Almeida L.G."/>
            <person name="Ortiz M.F."/>
            <person name="Siervo M.A."/>
            <person name="de Moraes M.H."/>
            <person name="Cunha O.L."/>
            <person name="Mendonca-Neto R."/>
            <person name="Silva R."/>
            <person name="Teixeira S.M."/>
            <person name="Murta S.M."/>
            <person name="Sincero T.C."/>
            <person name="Mendes T.A."/>
            <person name="Urmenyi T.P."/>
            <person name="Silva V.G."/>
            <person name="da Rocha W.D."/>
            <person name="Andersson B."/>
            <person name="Romanha A.J."/>
            <person name="Steindel M."/>
            <person name="de Vasconcelos A.T."/>
            <person name="Grisard E.C."/>
        </authorList>
    </citation>
    <scope>NUCLEOTIDE SEQUENCE [LARGE SCALE GENOMIC DNA]</scope>
    <source>
        <strain evidence="4 5">SC58</strain>
    </source>
</reference>
<accession>A0A061JEJ7</accession>
<dbReference type="Gene3D" id="1.10.1620.10">
    <property type="entry name" value="Ribosomal protein L39e"/>
    <property type="match status" value="1"/>
</dbReference>
<dbReference type="InterPro" id="IPR023626">
    <property type="entry name" value="Ribosomal_eL39_dom_sf"/>
</dbReference>
<dbReference type="FunFam" id="1.10.1620.10:FF:000001">
    <property type="entry name" value="60S ribosomal protein-like L39"/>
    <property type="match status" value="1"/>
</dbReference>
<gene>
    <name evidence="4" type="ORF">TRSC58_00253</name>
</gene>
<proteinExistence type="inferred from homology"/>
<name>A0A061JEJ7_TRYRA</name>
<dbReference type="AlphaFoldDB" id="A0A061JEJ7"/>
<dbReference type="GO" id="GO:0003735">
    <property type="term" value="F:structural constituent of ribosome"/>
    <property type="evidence" value="ECO:0007669"/>
    <property type="project" value="InterPro"/>
</dbReference>
<dbReference type="PANTHER" id="PTHR19970:SF0">
    <property type="entry name" value="LARGE RIBOSOMAL SUBUNIT PROTEIN EL39"/>
    <property type="match status" value="1"/>
</dbReference>
<keyword evidence="3" id="KW-0687">Ribonucleoprotein</keyword>
<dbReference type="InterPro" id="IPR000077">
    <property type="entry name" value="Ribosomal_eL39"/>
</dbReference>
<dbReference type="GO" id="GO:0022625">
    <property type="term" value="C:cytosolic large ribosomal subunit"/>
    <property type="evidence" value="ECO:0007669"/>
    <property type="project" value="TreeGrafter"/>
</dbReference>
<dbReference type="VEuPathDB" id="TriTrypDB:TRSC58_00253"/>
<dbReference type="Proteomes" id="UP000031737">
    <property type="component" value="Unassembled WGS sequence"/>
</dbReference>
<evidence type="ECO:0000256" key="3">
    <source>
        <dbReference type="ARBA" id="ARBA00023274"/>
    </source>
</evidence>
<evidence type="ECO:0000313" key="5">
    <source>
        <dbReference type="Proteomes" id="UP000031737"/>
    </source>
</evidence>
<dbReference type="EMBL" id="AUPL01000253">
    <property type="protein sequence ID" value="ESL11987.1"/>
    <property type="molecule type" value="Genomic_DNA"/>
</dbReference>
<protein>
    <submittedName>
        <fullName evidence="4">60S ribosomal protein L39</fullName>
    </submittedName>
</protein>
<keyword evidence="2 4" id="KW-0689">Ribosomal protein</keyword>
<dbReference type="SUPFAM" id="SSF48662">
    <property type="entry name" value="Ribosomal protein L39e"/>
    <property type="match status" value="1"/>
</dbReference>
<dbReference type="OrthoDB" id="248879at2759"/>
<dbReference type="GO" id="GO:0006412">
    <property type="term" value="P:translation"/>
    <property type="evidence" value="ECO:0007669"/>
    <property type="project" value="InterPro"/>
</dbReference>
<evidence type="ECO:0000256" key="1">
    <source>
        <dbReference type="ARBA" id="ARBA00009339"/>
    </source>
</evidence>
<dbReference type="PANTHER" id="PTHR19970">
    <property type="entry name" value="RIBOSOMAL PROTEIN L39E"/>
    <property type="match status" value="1"/>
</dbReference>